<gene>
    <name evidence="4" type="ORF">GCM10017577_42430</name>
</gene>
<evidence type="ECO:0000256" key="1">
    <source>
        <dbReference type="ARBA" id="ARBA00022603"/>
    </source>
</evidence>
<organism evidence="4 5">
    <name type="scientific">Pseudonocardia halophobica</name>
    <dbReference type="NCBI Taxonomy" id="29401"/>
    <lineage>
        <taxon>Bacteria</taxon>
        <taxon>Bacillati</taxon>
        <taxon>Actinomycetota</taxon>
        <taxon>Actinomycetes</taxon>
        <taxon>Pseudonocardiales</taxon>
        <taxon>Pseudonocardiaceae</taxon>
        <taxon>Pseudonocardia</taxon>
    </lineage>
</organism>
<dbReference type="GO" id="GO:0008171">
    <property type="term" value="F:O-methyltransferase activity"/>
    <property type="evidence" value="ECO:0007669"/>
    <property type="project" value="InterPro"/>
</dbReference>
<evidence type="ECO:0000313" key="5">
    <source>
        <dbReference type="Proteomes" id="UP001143463"/>
    </source>
</evidence>
<evidence type="ECO:0008006" key="6">
    <source>
        <dbReference type="Google" id="ProtNLM"/>
    </source>
</evidence>
<dbReference type="Proteomes" id="UP001143463">
    <property type="component" value="Unassembled WGS sequence"/>
</dbReference>
<dbReference type="Gene3D" id="3.40.50.150">
    <property type="entry name" value="Vaccinia Virus protein VP39"/>
    <property type="match status" value="1"/>
</dbReference>
<dbReference type="PROSITE" id="PS51682">
    <property type="entry name" value="SAM_OMT_I"/>
    <property type="match status" value="1"/>
</dbReference>
<name>A0A9W6L6Q4_9PSEU</name>
<evidence type="ECO:0000313" key="4">
    <source>
        <dbReference type="EMBL" id="GLL13100.1"/>
    </source>
</evidence>
<dbReference type="GO" id="GO:0032259">
    <property type="term" value="P:methylation"/>
    <property type="evidence" value="ECO:0007669"/>
    <property type="project" value="UniProtKB-KW"/>
</dbReference>
<dbReference type="InterPro" id="IPR002935">
    <property type="entry name" value="SAM_O-MeTrfase"/>
</dbReference>
<sequence>MTAGESTAADTGTLLAFLAATTAARAVVEIGTGSGASGLHLLRGMVPGGTLTTIDVDPELQRTARRSFLDAGHSPGRLRLINGLALEVLPRLTDGGYDLVVVHAHDGDAGAYLAEAVRLLRPGGVVVLAGAEDPDLRETVRAAEEGEQLVSAVLPLAGSLLVATRRR</sequence>
<keyword evidence="5" id="KW-1185">Reference proteome</keyword>
<dbReference type="InterPro" id="IPR029063">
    <property type="entry name" value="SAM-dependent_MTases_sf"/>
</dbReference>
<protein>
    <recommendedName>
        <fullName evidence="6">O-methyltransferase YrrM</fullName>
    </recommendedName>
</protein>
<keyword evidence="2" id="KW-0808">Transferase</keyword>
<evidence type="ECO:0000256" key="2">
    <source>
        <dbReference type="ARBA" id="ARBA00022679"/>
    </source>
</evidence>
<keyword evidence="3" id="KW-0949">S-adenosyl-L-methionine</keyword>
<evidence type="ECO:0000256" key="3">
    <source>
        <dbReference type="ARBA" id="ARBA00022691"/>
    </source>
</evidence>
<keyword evidence="1" id="KW-0489">Methyltransferase</keyword>
<reference evidence="4" key="1">
    <citation type="journal article" date="2014" name="Int. J. Syst. Evol. Microbiol.">
        <title>Complete genome sequence of Corynebacterium casei LMG S-19264T (=DSM 44701T), isolated from a smear-ripened cheese.</title>
        <authorList>
            <consortium name="US DOE Joint Genome Institute (JGI-PGF)"/>
            <person name="Walter F."/>
            <person name="Albersmeier A."/>
            <person name="Kalinowski J."/>
            <person name="Ruckert C."/>
        </authorList>
    </citation>
    <scope>NUCLEOTIDE SEQUENCE</scope>
    <source>
        <strain evidence="4">VKM Ac-1069</strain>
    </source>
</reference>
<comment type="caution">
    <text evidence="4">The sequence shown here is derived from an EMBL/GenBank/DDBJ whole genome shotgun (WGS) entry which is preliminary data.</text>
</comment>
<dbReference type="EMBL" id="BSFQ01000018">
    <property type="protein sequence ID" value="GLL13100.1"/>
    <property type="molecule type" value="Genomic_DNA"/>
</dbReference>
<dbReference type="CDD" id="cd02440">
    <property type="entry name" value="AdoMet_MTases"/>
    <property type="match status" value="1"/>
</dbReference>
<dbReference type="Pfam" id="PF01596">
    <property type="entry name" value="Methyltransf_3"/>
    <property type="match status" value="1"/>
</dbReference>
<proteinExistence type="predicted"/>
<dbReference type="PANTHER" id="PTHR43167">
    <property type="entry name" value="PUTATIVE (AFU_ORTHOLOGUE AFUA_6G01830)-RELATED"/>
    <property type="match status" value="1"/>
</dbReference>
<reference evidence="4" key="2">
    <citation type="submission" date="2023-01" db="EMBL/GenBank/DDBJ databases">
        <authorList>
            <person name="Sun Q."/>
            <person name="Evtushenko L."/>
        </authorList>
    </citation>
    <scope>NUCLEOTIDE SEQUENCE</scope>
    <source>
        <strain evidence="4">VKM Ac-1069</strain>
    </source>
</reference>
<dbReference type="PANTHER" id="PTHR43167:SF1">
    <property type="entry name" value="PUTATIVE (AFU_ORTHOLOGUE AFUA_6G01830)-RELATED"/>
    <property type="match status" value="1"/>
</dbReference>
<dbReference type="AlphaFoldDB" id="A0A9W6L6Q4"/>
<dbReference type="RefSeq" id="WP_051737059.1">
    <property type="nucleotide sequence ID" value="NZ_BAAAUZ010000006.1"/>
</dbReference>
<accession>A0A9W6L6Q4</accession>
<dbReference type="SUPFAM" id="SSF53335">
    <property type="entry name" value="S-adenosyl-L-methionine-dependent methyltransferases"/>
    <property type="match status" value="1"/>
</dbReference>